<comment type="caution">
    <text evidence="3">The sequence shown here is derived from an EMBL/GenBank/DDBJ whole genome shotgun (WGS) entry which is preliminary data.</text>
</comment>
<keyword evidence="1" id="KW-0175">Coiled coil</keyword>
<feature type="coiled-coil region" evidence="1">
    <location>
        <begin position="32"/>
        <end position="59"/>
    </location>
</feature>
<evidence type="ECO:0000313" key="3">
    <source>
        <dbReference type="EMBL" id="EFW05983.1"/>
    </source>
</evidence>
<dbReference type="Proteomes" id="UP000003157">
    <property type="component" value="Unassembled WGS sequence"/>
</dbReference>
<proteinExistence type="predicted"/>
<keyword evidence="2" id="KW-0472">Membrane</keyword>
<accession>E7G7J9</accession>
<evidence type="ECO:0000313" key="4">
    <source>
        <dbReference type="Proteomes" id="UP000003157"/>
    </source>
</evidence>
<evidence type="ECO:0000256" key="2">
    <source>
        <dbReference type="SAM" id="Phobius"/>
    </source>
</evidence>
<dbReference type="RefSeq" id="WP_008787853.1">
    <property type="nucleotide sequence ID" value="NZ_AKCB01000001.1"/>
</dbReference>
<keyword evidence="4" id="KW-1185">Reference proteome</keyword>
<evidence type="ECO:0008006" key="5">
    <source>
        <dbReference type="Google" id="ProtNLM"/>
    </source>
</evidence>
<dbReference type="eggNOG" id="COG2755">
    <property type="taxonomic scope" value="Bacteria"/>
</dbReference>
<dbReference type="HOGENOM" id="CLU_041407_1_0_9"/>
<keyword evidence="2" id="KW-1133">Transmembrane helix</keyword>
<sequence>MKKTIYIYLMIAFIILFIIGTLHNPNNNSEYIHENENQLQKIKHQFNNNKQNKRLLNENSIDVLAIGNSSLYSALNPLQLWHEQGITSYSAAGPSLHISTSFSILKECLTVQRPKVLILEVSNFFETKKVGNMAQNKVLALKYSYPLFEGTQRWNEVKNLPIIKQTDFGNHMYYKGYYYNNKVKANQNQYSYMKPTDAREKLLPETKIYLLQIIKLAREYNCQILFVCFPCSTAWTYKKHNIINDISKMTKIPFIDFNTETLLTNFNWKNGTRDGGDHLNATVAYEMTKYLGEYLNKNYSLEDYRQNKLFVKWERLYQSFNSKKN</sequence>
<dbReference type="SUPFAM" id="SSF52266">
    <property type="entry name" value="SGNH hydrolase"/>
    <property type="match status" value="1"/>
</dbReference>
<evidence type="ECO:0000256" key="1">
    <source>
        <dbReference type="SAM" id="Coils"/>
    </source>
</evidence>
<gene>
    <name evidence="3" type="ORF">HMPREF9488_00737</name>
</gene>
<dbReference type="AlphaFoldDB" id="E7G7J9"/>
<dbReference type="GeneID" id="78228852"/>
<name>E7G7J9_9FIRM</name>
<protein>
    <recommendedName>
        <fullName evidence="5">SGNH/GDSL hydrolase family protein</fullName>
    </recommendedName>
</protein>
<feature type="transmembrane region" description="Helical" evidence="2">
    <location>
        <begin position="5"/>
        <end position="23"/>
    </location>
</feature>
<dbReference type="EMBL" id="ADKX01000010">
    <property type="protein sequence ID" value="EFW05983.1"/>
    <property type="molecule type" value="Genomic_DNA"/>
</dbReference>
<reference evidence="3 4" key="1">
    <citation type="submission" date="2010-12" db="EMBL/GenBank/DDBJ databases">
        <title>The Genome Sequence of Coprobacillus sp. strain 29_1.</title>
        <authorList>
            <consortium name="The Broad Institute Genome Sequencing Platform"/>
            <person name="Earl A."/>
            <person name="Ward D."/>
            <person name="Feldgarden M."/>
            <person name="Gevers D."/>
            <person name="Daigneault M."/>
            <person name="Sibley C.D."/>
            <person name="White A."/>
            <person name="Strauss J."/>
            <person name="Allen-Vercoe E."/>
            <person name="Young S.K."/>
            <person name="Zeng Q."/>
            <person name="Gargeya S."/>
            <person name="Fitzgerald M."/>
            <person name="Haas B."/>
            <person name="Abouelleil A."/>
            <person name="Alvarado L."/>
            <person name="Arachchi H.M."/>
            <person name="Berlin A."/>
            <person name="Brown A."/>
            <person name="Chapman S.B."/>
            <person name="Chen Z."/>
            <person name="Dunbar C."/>
            <person name="Freedman E."/>
            <person name="Gearin G."/>
            <person name="Gellesch M."/>
            <person name="Goldberg J."/>
            <person name="Griggs A."/>
            <person name="Gujja S."/>
            <person name="Heilman E."/>
            <person name="Heiman D."/>
            <person name="Howarth C."/>
            <person name="Larson L."/>
            <person name="Lui A."/>
            <person name="MacDonald P.J.P."/>
            <person name="Mehta T."/>
            <person name="Montmayeur A."/>
            <person name="Murphy C."/>
            <person name="Neiman D."/>
            <person name="Pearson M."/>
            <person name="Priest M."/>
            <person name="Roberts A."/>
            <person name="Saif S."/>
            <person name="Shea T."/>
            <person name="Shenoy N."/>
            <person name="Sisk P."/>
            <person name="Stolte C."/>
            <person name="Sykes S."/>
            <person name="White J."/>
            <person name="Yandava C."/>
            <person name="Nusbaum C."/>
            <person name="Birren B."/>
        </authorList>
    </citation>
    <scope>NUCLEOTIDE SEQUENCE [LARGE SCALE GENOMIC DNA]</scope>
    <source>
        <strain evidence="3 4">29_1</strain>
    </source>
</reference>
<organism evidence="3 4">
    <name type="scientific">Coprobacillus cateniformis</name>
    <dbReference type="NCBI Taxonomy" id="100884"/>
    <lineage>
        <taxon>Bacteria</taxon>
        <taxon>Bacillati</taxon>
        <taxon>Bacillota</taxon>
        <taxon>Erysipelotrichia</taxon>
        <taxon>Erysipelotrichales</taxon>
        <taxon>Coprobacillaceae</taxon>
        <taxon>Coprobacillus</taxon>
    </lineage>
</organism>
<keyword evidence="2" id="KW-0812">Transmembrane</keyword>
<dbReference type="STRING" id="100884.GCA_000269565_00969"/>
<dbReference type="OrthoDB" id="9796702at2"/>